<name>A0A917ECG8_9RHOB</name>
<sequence length="239" mass="25253">MTAFSFGAAAIVPTEKVLAPSDAVGLSPVGEGPMTKWNRIVLIGASTGGASAFEVLLRDLPADCPPIVFVLHMPAPHVKRFIERLDRTYDQSVLPAENGVRLLPGRVLVAPGGLHTAVHRVPDGFACVEVAGPARHGFRPSVDDLFLSAVGFAPNVLGIIMTGLGRDGAEGLRQLRSHGAITIGQDRASCTVFGMPRAAAELGAVMHMLPLSEIPRAMCRFSRTKMPGLPYDTESGIVE</sequence>
<feature type="active site" evidence="4">
    <location>
        <position position="46"/>
    </location>
</feature>
<dbReference type="InterPro" id="IPR000673">
    <property type="entry name" value="Sig_transdc_resp-reg_Me-estase"/>
</dbReference>
<evidence type="ECO:0000256" key="4">
    <source>
        <dbReference type="PROSITE-ProRule" id="PRU00050"/>
    </source>
</evidence>
<proteinExistence type="predicted"/>
<dbReference type="SUPFAM" id="SSF52738">
    <property type="entry name" value="Methylesterase CheB, C-terminal domain"/>
    <property type="match status" value="1"/>
</dbReference>
<dbReference type="InterPro" id="IPR035909">
    <property type="entry name" value="CheB_C"/>
</dbReference>
<dbReference type="PROSITE" id="PS50122">
    <property type="entry name" value="CHEB"/>
    <property type="match status" value="1"/>
</dbReference>
<dbReference type="PANTHER" id="PTHR42872">
    <property type="entry name" value="PROTEIN-GLUTAMATE METHYLESTERASE/PROTEIN-GLUTAMINE GLUTAMINASE"/>
    <property type="match status" value="1"/>
</dbReference>
<dbReference type="PANTHER" id="PTHR42872:SF6">
    <property type="entry name" value="PROTEIN-GLUTAMATE METHYLESTERASE_PROTEIN-GLUTAMINE GLUTAMINASE"/>
    <property type="match status" value="1"/>
</dbReference>
<keyword evidence="1 4" id="KW-0378">Hydrolase</keyword>
<dbReference type="GO" id="GO:0008984">
    <property type="term" value="F:protein-glutamate methylesterase activity"/>
    <property type="evidence" value="ECO:0007669"/>
    <property type="project" value="UniProtKB-EC"/>
</dbReference>
<dbReference type="EC" id="3.1.1.61" evidence="2"/>
<accession>A0A917ECG8</accession>
<dbReference type="GO" id="GO:0006935">
    <property type="term" value="P:chemotaxis"/>
    <property type="evidence" value="ECO:0007669"/>
    <property type="project" value="UniProtKB-UniRule"/>
</dbReference>
<evidence type="ECO:0000256" key="3">
    <source>
        <dbReference type="ARBA" id="ARBA00048267"/>
    </source>
</evidence>
<evidence type="ECO:0000313" key="6">
    <source>
        <dbReference type="EMBL" id="GGE23755.1"/>
    </source>
</evidence>
<gene>
    <name evidence="6" type="ORF">GCM10011360_10400</name>
</gene>
<keyword evidence="7" id="KW-1185">Reference proteome</keyword>
<comment type="caution">
    <text evidence="6">The sequence shown here is derived from an EMBL/GenBank/DDBJ whole genome shotgun (WGS) entry which is preliminary data.</text>
</comment>
<comment type="catalytic activity">
    <reaction evidence="3">
        <text>[protein]-L-glutamate 5-O-methyl ester + H2O = L-glutamyl-[protein] + methanol + H(+)</text>
        <dbReference type="Rhea" id="RHEA:23236"/>
        <dbReference type="Rhea" id="RHEA-COMP:10208"/>
        <dbReference type="Rhea" id="RHEA-COMP:10311"/>
        <dbReference type="ChEBI" id="CHEBI:15377"/>
        <dbReference type="ChEBI" id="CHEBI:15378"/>
        <dbReference type="ChEBI" id="CHEBI:17790"/>
        <dbReference type="ChEBI" id="CHEBI:29973"/>
        <dbReference type="ChEBI" id="CHEBI:82795"/>
        <dbReference type="EC" id="3.1.1.61"/>
    </reaction>
</comment>
<feature type="active site" evidence="4">
    <location>
        <position position="167"/>
    </location>
</feature>
<keyword evidence="4" id="KW-0145">Chemotaxis</keyword>
<evidence type="ECO:0000256" key="1">
    <source>
        <dbReference type="ARBA" id="ARBA00022801"/>
    </source>
</evidence>
<dbReference type="GO" id="GO:0000156">
    <property type="term" value="F:phosphorelay response regulator activity"/>
    <property type="evidence" value="ECO:0007669"/>
    <property type="project" value="InterPro"/>
</dbReference>
<protein>
    <recommendedName>
        <fullName evidence="2">protein-glutamate methylesterase</fullName>
        <ecNumber evidence="2">3.1.1.61</ecNumber>
    </recommendedName>
</protein>
<dbReference type="CDD" id="cd16432">
    <property type="entry name" value="CheB_Rec"/>
    <property type="match status" value="1"/>
</dbReference>
<dbReference type="AlphaFoldDB" id="A0A917ECG8"/>
<organism evidence="6 7">
    <name type="scientific">Primorskyibacter flagellatus</name>
    <dbReference type="NCBI Taxonomy" id="1387277"/>
    <lineage>
        <taxon>Bacteria</taxon>
        <taxon>Pseudomonadati</taxon>
        <taxon>Pseudomonadota</taxon>
        <taxon>Alphaproteobacteria</taxon>
        <taxon>Rhodobacterales</taxon>
        <taxon>Roseobacteraceae</taxon>
        <taxon>Primorskyibacter</taxon>
    </lineage>
</organism>
<evidence type="ECO:0000259" key="5">
    <source>
        <dbReference type="PROSITE" id="PS50122"/>
    </source>
</evidence>
<dbReference type="RefSeq" id="WP_188476604.1">
    <property type="nucleotide sequence ID" value="NZ_BMFJ01000001.1"/>
</dbReference>
<dbReference type="EMBL" id="BMFJ01000001">
    <property type="protein sequence ID" value="GGE23755.1"/>
    <property type="molecule type" value="Genomic_DNA"/>
</dbReference>
<reference evidence="7" key="1">
    <citation type="journal article" date="2019" name="Int. J. Syst. Evol. Microbiol.">
        <title>The Global Catalogue of Microorganisms (GCM) 10K type strain sequencing project: providing services to taxonomists for standard genome sequencing and annotation.</title>
        <authorList>
            <consortium name="The Broad Institute Genomics Platform"/>
            <consortium name="The Broad Institute Genome Sequencing Center for Infectious Disease"/>
            <person name="Wu L."/>
            <person name="Ma J."/>
        </authorList>
    </citation>
    <scope>NUCLEOTIDE SEQUENCE [LARGE SCALE GENOMIC DNA]</scope>
    <source>
        <strain evidence="7">CGMCC 1.12664</strain>
    </source>
</reference>
<feature type="active site" evidence="4">
    <location>
        <position position="72"/>
    </location>
</feature>
<dbReference type="Proteomes" id="UP000612855">
    <property type="component" value="Unassembled WGS sequence"/>
</dbReference>
<evidence type="ECO:0000256" key="2">
    <source>
        <dbReference type="ARBA" id="ARBA00039140"/>
    </source>
</evidence>
<dbReference type="Pfam" id="PF01339">
    <property type="entry name" value="CheB_methylest"/>
    <property type="match status" value="1"/>
</dbReference>
<evidence type="ECO:0000313" key="7">
    <source>
        <dbReference type="Proteomes" id="UP000612855"/>
    </source>
</evidence>
<dbReference type="GO" id="GO:0005737">
    <property type="term" value="C:cytoplasm"/>
    <property type="evidence" value="ECO:0007669"/>
    <property type="project" value="InterPro"/>
</dbReference>
<dbReference type="Gene3D" id="3.40.50.180">
    <property type="entry name" value="Methylesterase CheB, C-terminal domain"/>
    <property type="match status" value="1"/>
</dbReference>
<feature type="domain" description="CheB-type methylesterase" evidence="5">
    <location>
        <begin position="33"/>
        <end position="218"/>
    </location>
</feature>